<dbReference type="PANTHER" id="PTHR38788:SF3">
    <property type="entry name" value="CLR5 DOMAIN-CONTAINING PROTEIN"/>
    <property type="match status" value="1"/>
</dbReference>
<feature type="domain" description="Clr5" evidence="2">
    <location>
        <begin position="28"/>
        <end position="79"/>
    </location>
</feature>
<gene>
    <name evidence="3" type="ORF">Z518_05298</name>
</gene>
<dbReference type="GeneID" id="25293369"/>
<dbReference type="Pfam" id="PF14420">
    <property type="entry name" value="Clr5"/>
    <property type="match status" value="1"/>
</dbReference>
<evidence type="ECO:0000259" key="2">
    <source>
        <dbReference type="Pfam" id="PF14420"/>
    </source>
</evidence>
<evidence type="ECO:0000313" key="3">
    <source>
        <dbReference type="EMBL" id="KIX04430.1"/>
    </source>
</evidence>
<dbReference type="RefSeq" id="XP_013271566.1">
    <property type="nucleotide sequence ID" value="XM_013416112.1"/>
</dbReference>
<organism evidence="3 4">
    <name type="scientific">Rhinocladiella mackenziei CBS 650.93</name>
    <dbReference type="NCBI Taxonomy" id="1442369"/>
    <lineage>
        <taxon>Eukaryota</taxon>
        <taxon>Fungi</taxon>
        <taxon>Dikarya</taxon>
        <taxon>Ascomycota</taxon>
        <taxon>Pezizomycotina</taxon>
        <taxon>Eurotiomycetes</taxon>
        <taxon>Chaetothyriomycetidae</taxon>
        <taxon>Chaetothyriales</taxon>
        <taxon>Herpotrichiellaceae</taxon>
        <taxon>Rhinocladiella</taxon>
    </lineage>
</organism>
<dbReference type="HOGENOM" id="CLU_453426_0_0_1"/>
<proteinExistence type="predicted"/>
<dbReference type="EMBL" id="KN847478">
    <property type="protein sequence ID" value="KIX04430.1"/>
    <property type="molecule type" value="Genomic_DNA"/>
</dbReference>
<dbReference type="AlphaFoldDB" id="A0A0D2J5V4"/>
<feature type="compositionally biased region" description="Polar residues" evidence="1">
    <location>
        <begin position="1"/>
        <end position="14"/>
    </location>
</feature>
<dbReference type="InterPro" id="IPR025676">
    <property type="entry name" value="Clr5_dom"/>
</dbReference>
<dbReference type="VEuPathDB" id="FungiDB:Z518_05298"/>
<dbReference type="Proteomes" id="UP000053617">
    <property type="component" value="Unassembled WGS sequence"/>
</dbReference>
<name>A0A0D2J5V4_9EURO</name>
<protein>
    <recommendedName>
        <fullName evidence="2">Clr5 domain-containing protein</fullName>
    </recommendedName>
</protein>
<dbReference type="OrthoDB" id="5986190at2759"/>
<feature type="region of interest" description="Disordered" evidence="1">
    <location>
        <begin position="1"/>
        <end position="23"/>
    </location>
</feature>
<evidence type="ECO:0000313" key="4">
    <source>
        <dbReference type="Proteomes" id="UP000053617"/>
    </source>
</evidence>
<accession>A0A0D2J5V4</accession>
<dbReference type="STRING" id="1442369.A0A0D2J5V4"/>
<reference evidence="3 4" key="1">
    <citation type="submission" date="2015-01" db="EMBL/GenBank/DDBJ databases">
        <title>The Genome Sequence of Rhinocladiella mackenzie CBS 650.93.</title>
        <authorList>
            <consortium name="The Broad Institute Genomics Platform"/>
            <person name="Cuomo C."/>
            <person name="de Hoog S."/>
            <person name="Gorbushina A."/>
            <person name="Stielow B."/>
            <person name="Teixiera M."/>
            <person name="Abouelleil A."/>
            <person name="Chapman S.B."/>
            <person name="Priest M."/>
            <person name="Young S.K."/>
            <person name="Wortman J."/>
            <person name="Nusbaum C."/>
            <person name="Birren B."/>
        </authorList>
    </citation>
    <scope>NUCLEOTIDE SEQUENCE [LARGE SCALE GENOMIC DNA]</scope>
    <source>
        <strain evidence="3 4">CBS 650.93</strain>
    </source>
</reference>
<dbReference type="PANTHER" id="PTHR38788">
    <property type="entry name" value="CLR5 DOMAIN-CONTAINING PROTEIN"/>
    <property type="match status" value="1"/>
</dbReference>
<evidence type="ECO:0000256" key="1">
    <source>
        <dbReference type="SAM" id="MobiDB-lite"/>
    </source>
</evidence>
<sequence>MSIDSFLTMSQPTMAFSGPRPNRPPLPADWAQFRDVIVDLYMREDKTLPQVRRYMALTYSFIATEKMFKDRLTKWEVYKNYSEEDVRRLFQRIADGEATLENATIHGLPVKWPRVRRRIYEGMPGLQFNLNDGSWLTIIEHAQNLSRRQSQQRSNVVRRPRQTGAAQSMPRILYTSSQLEAGRRLLVEMKTYLDGRLFEPIRVEYRGYINSWLPVGYLVDDDLDAPVDVMHPAELNQNLSRGIRLLLDARVEPGRALILRASDVLDELFQHQHGALTCCLLDAFTGSTTRSYPLTKGRVGETTIEVATRILGHCHPVTLLCKYLHQSTNSEANRRLVFYFWGHYCKLYSNSMGLEHPMAIYINQIYLEKLLDGERFEDASQHMRTALDPIFTGLFLRQPRIDINVPASLCYLRRRARLHRCSGHSDRALQTLKISKRVMIDAMQKMQAGVAGNPILEEVFRTFDEIAIYYDSLRTVNSRARALEVHAFALQVCIFVRGETDGKTYSMVSSLERRYSDIGDPVRANALRLRFPEVFWEGEGAVDIVRSTRHLLPCSFCGNGSDTQIFCDRHNTSNVVTEIEGKQMVVILDQIRALFMENDQGRL</sequence>
<keyword evidence="4" id="KW-1185">Reference proteome</keyword>